<protein>
    <submittedName>
        <fullName evidence="6">Thioredoxin TrxC</fullName>
    </submittedName>
</protein>
<dbReference type="Pfam" id="PF00085">
    <property type="entry name" value="Thioredoxin"/>
    <property type="match status" value="1"/>
</dbReference>
<dbReference type="Gene3D" id="2.30.30.380">
    <property type="entry name" value="Zn-finger domain of Sec23/24"/>
    <property type="match status" value="1"/>
</dbReference>
<dbReference type="InterPro" id="IPR017937">
    <property type="entry name" value="Thioredoxin_CS"/>
</dbReference>
<name>A0A848EE52_9PROT</name>
<evidence type="ECO:0000256" key="1">
    <source>
        <dbReference type="ARBA" id="ARBA00022448"/>
    </source>
</evidence>
<evidence type="ECO:0000259" key="5">
    <source>
        <dbReference type="PROSITE" id="PS51352"/>
    </source>
</evidence>
<dbReference type="SUPFAM" id="SSF52833">
    <property type="entry name" value="Thioredoxin-like"/>
    <property type="match status" value="1"/>
</dbReference>
<sequence>MADPLQVVCSHCGAVNRVPAARLTDRPVCGACRKPLFEGRPITLDEAGFRRHLRADSLPILVDFWASWCGPCRTMAPEFEAAAGMLEPTMRLAKVSTEDAPALAQELQIRGIPLIVLFRDGREIARQAGAIPARQIVAWARQHAG</sequence>
<dbReference type="Pfam" id="PF21352">
    <property type="entry name" value="Zn_ribbon_Thio2"/>
    <property type="match status" value="1"/>
</dbReference>
<evidence type="ECO:0000313" key="7">
    <source>
        <dbReference type="Proteomes" id="UP000548582"/>
    </source>
</evidence>
<accession>A0A848EE52</accession>
<organism evidence="6 7">
    <name type="scientific">Neoroseomonas marina</name>
    <dbReference type="NCBI Taxonomy" id="1232220"/>
    <lineage>
        <taxon>Bacteria</taxon>
        <taxon>Pseudomonadati</taxon>
        <taxon>Pseudomonadota</taxon>
        <taxon>Alphaproteobacteria</taxon>
        <taxon>Acetobacterales</taxon>
        <taxon>Acetobacteraceae</taxon>
        <taxon>Neoroseomonas</taxon>
    </lineage>
</organism>
<dbReference type="GO" id="GO:0045454">
    <property type="term" value="P:cell redox homeostasis"/>
    <property type="evidence" value="ECO:0007669"/>
    <property type="project" value="TreeGrafter"/>
</dbReference>
<feature type="domain" description="Thioredoxin" evidence="5">
    <location>
        <begin position="20"/>
        <end position="145"/>
    </location>
</feature>
<keyword evidence="2" id="KW-0249">Electron transport</keyword>
<dbReference type="PANTHER" id="PTHR45663">
    <property type="entry name" value="GEO12009P1"/>
    <property type="match status" value="1"/>
</dbReference>
<evidence type="ECO:0000256" key="4">
    <source>
        <dbReference type="ARBA" id="ARBA00023284"/>
    </source>
</evidence>
<keyword evidence="7" id="KW-1185">Reference proteome</keyword>
<dbReference type="GO" id="GO:0015035">
    <property type="term" value="F:protein-disulfide reductase activity"/>
    <property type="evidence" value="ECO:0007669"/>
    <property type="project" value="TreeGrafter"/>
</dbReference>
<evidence type="ECO:0000256" key="3">
    <source>
        <dbReference type="ARBA" id="ARBA00023157"/>
    </source>
</evidence>
<dbReference type="RefSeq" id="WP_170053885.1">
    <property type="nucleotide sequence ID" value="NZ_JABBKX010000003.1"/>
</dbReference>
<dbReference type="PROSITE" id="PS00194">
    <property type="entry name" value="THIOREDOXIN_1"/>
    <property type="match status" value="1"/>
</dbReference>
<comment type="caution">
    <text evidence="6">The sequence shown here is derived from an EMBL/GenBank/DDBJ whole genome shotgun (WGS) entry which is preliminary data.</text>
</comment>
<keyword evidence="4" id="KW-0676">Redox-active center</keyword>
<dbReference type="GO" id="GO:0005829">
    <property type="term" value="C:cytosol"/>
    <property type="evidence" value="ECO:0007669"/>
    <property type="project" value="TreeGrafter"/>
</dbReference>
<dbReference type="NCBIfam" id="NF008229">
    <property type="entry name" value="PRK10996.1"/>
    <property type="match status" value="1"/>
</dbReference>
<proteinExistence type="predicted"/>
<reference evidence="6 7" key="1">
    <citation type="submission" date="2020-03" db="EMBL/GenBank/DDBJ databases">
        <authorList>
            <person name="Sun Q."/>
        </authorList>
    </citation>
    <scope>NUCLEOTIDE SEQUENCE [LARGE SCALE GENOMIC DNA]</scope>
    <source>
        <strain evidence="6 7">JC162</strain>
    </source>
</reference>
<evidence type="ECO:0000313" key="6">
    <source>
        <dbReference type="EMBL" id="NMJ41625.1"/>
    </source>
</evidence>
<keyword evidence="3" id="KW-1015">Disulfide bond</keyword>
<dbReference type="InterPro" id="IPR049299">
    <property type="entry name" value="Thio2_N"/>
</dbReference>
<dbReference type="AlphaFoldDB" id="A0A848EE52"/>
<dbReference type="InterPro" id="IPR036249">
    <property type="entry name" value="Thioredoxin-like_sf"/>
</dbReference>
<dbReference type="Proteomes" id="UP000548582">
    <property type="component" value="Unassembled WGS sequence"/>
</dbReference>
<dbReference type="PRINTS" id="PR00421">
    <property type="entry name" value="THIOREDOXIN"/>
</dbReference>
<keyword evidence="1" id="KW-0813">Transport</keyword>
<evidence type="ECO:0000256" key="2">
    <source>
        <dbReference type="ARBA" id="ARBA00022982"/>
    </source>
</evidence>
<dbReference type="PANTHER" id="PTHR45663:SF11">
    <property type="entry name" value="GEO12009P1"/>
    <property type="match status" value="1"/>
</dbReference>
<dbReference type="InterPro" id="IPR013766">
    <property type="entry name" value="Thioredoxin_domain"/>
</dbReference>
<dbReference type="EMBL" id="JABBKX010000003">
    <property type="protein sequence ID" value="NMJ41625.1"/>
    <property type="molecule type" value="Genomic_DNA"/>
</dbReference>
<dbReference type="Gene3D" id="3.40.30.10">
    <property type="entry name" value="Glutaredoxin"/>
    <property type="match status" value="1"/>
</dbReference>
<dbReference type="CDD" id="cd02947">
    <property type="entry name" value="TRX_family"/>
    <property type="match status" value="1"/>
</dbReference>
<dbReference type="PROSITE" id="PS51352">
    <property type="entry name" value="THIOREDOXIN_2"/>
    <property type="match status" value="1"/>
</dbReference>
<gene>
    <name evidence="6" type="primary">trxC</name>
    <name evidence="6" type="ORF">GWK16_10265</name>
</gene>